<sequence length="46" mass="5797">MKKIKWNRGIIKKMPENDRIVYLKRTDYDKYIEFLSKYAFPRQKDK</sequence>
<gene>
    <name evidence="1" type="ORF">S12H4_31839</name>
</gene>
<accession>X1T6E9</accession>
<name>X1T6E9_9ZZZZ</name>
<proteinExistence type="predicted"/>
<evidence type="ECO:0000313" key="1">
    <source>
        <dbReference type="EMBL" id="GAJ00844.1"/>
    </source>
</evidence>
<reference evidence="1" key="1">
    <citation type="journal article" date="2014" name="Front. Microbiol.">
        <title>High frequency of phylogenetically diverse reductive dehalogenase-homologous genes in deep subseafloor sedimentary metagenomes.</title>
        <authorList>
            <person name="Kawai M."/>
            <person name="Futagami T."/>
            <person name="Toyoda A."/>
            <person name="Takaki Y."/>
            <person name="Nishi S."/>
            <person name="Hori S."/>
            <person name="Arai W."/>
            <person name="Tsubouchi T."/>
            <person name="Morono Y."/>
            <person name="Uchiyama I."/>
            <person name="Ito T."/>
            <person name="Fujiyama A."/>
            <person name="Inagaki F."/>
            <person name="Takami H."/>
        </authorList>
    </citation>
    <scope>NUCLEOTIDE SEQUENCE</scope>
    <source>
        <strain evidence="1">Expedition CK06-06</strain>
    </source>
</reference>
<comment type="caution">
    <text evidence="1">The sequence shown here is derived from an EMBL/GenBank/DDBJ whole genome shotgun (WGS) entry which is preliminary data.</text>
</comment>
<organism evidence="1">
    <name type="scientific">marine sediment metagenome</name>
    <dbReference type="NCBI Taxonomy" id="412755"/>
    <lineage>
        <taxon>unclassified sequences</taxon>
        <taxon>metagenomes</taxon>
        <taxon>ecological metagenomes</taxon>
    </lineage>
</organism>
<dbReference type="AlphaFoldDB" id="X1T6E9"/>
<protein>
    <submittedName>
        <fullName evidence="1">Uncharacterized protein</fullName>
    </submittedName>
</protein>
<dbReference type="EMBL" id="BARW01018619">
    <property type="protein sequence ID" value="GAJ00844.1"/>
    <property type="molecule type" value="Genomic_DNA"/>
</dbReference>